<evidence type="ECO:0000313" key="3">
    <source>
        <dbReference type="EMBL" id="TFW21064.1"/>
    </source>
</evidence>
<dbReference type="GO" id="GO:0043683">
    <property type="term" value="P:type IV pilus assembly"/>
    <property type="evidence" value="ECO:0007669"/>
    <property type="project" value="TreeGrafter"/>
</dbReference>
<keyword evidence="2" id="KW-1133">Transmembrane helix</keyword>
<dbReference type="OrthoDB" id="5296173at2"/>
<organism evidence="3 4">
    <name type="scientific">Zemynaea arenosa</name>
    <dbReference type="NCBI Taxonomy" id="2561931"/>
    <lineage>
        <taxon>Bacteria</taxon>
        <taxon>Pseudomonadati</taxon>
        <taxon>Pseudomonadota</taxon>
        <taxon>Betaproteobacteria</taxon>
        <taxon>Burkholderiales</taxon>
        <taxon>Oxalobacteraceae</taxon>
        <taxon>Telluria group</taxon>
        <taxon>Zemynaea</taxon>
    </lineage>
</organism>
<reference evidence="3 4" key="1">
    <citation type="submission" date="2019-03" db="EMBL/GenBank/DDBJ databases">
        <title>Draft Genome Sequence of Massilia arenosa sp. nov., a Novel Massilia Species Isolated from a Sandy-loam Maize Soil.</title>
        <authorList>
            <person name="Raths R."/>
            <person name="Peta V."/>
            <person name="Bucking H."/>
        </authorList>
    </citation>
    <scope>NUCLEOTIDE SEQUENCE [LARGE SCALE GENOMIC DNA]</scope>
    <source>
        <strain evidence="3 4">MC02</strain>
    </source>
</reference>
<dbReference type="AlphaFoldDB" id="A0A4Y9SHE9"/>
<gene>
    <name evidence="3" type="ORF">E4L96_09465</name>
</gene>
<dbReference type="PANTHER" id="PTHR40278">
    <property type="entry name" value="DNA UTILIZATION PROTEIN HOFN"/>
    <property type="match status" value="1"/>
</dbReference>
<dbReference type="Pfam" id="PF05137">
    <property type="entry name" value="PilN"/>
    <property type="match status" value="1"/>
</dbReference>
<name>A0A4Y9SHE9_9BURK</name>
<sequence>MIRINLLPHREEKRKQKKAAFVAMLALGGLVGVAVVLMVGGYNASRISIQNQRNQVLKDANKELDVKIAKIATLKQEIEALKARQQAVEDLQGDRNQPVYVLDELVKQTPDGVYLKSFKQDGQRMLLNGLAQSQERVAELLRNLTGNAQWLERPELAEVKAVTLPGSKSGRKVVEFTMTVSIRRPRDQDAKDKDGKTIDGKPAVTVAAPAAEGALAPAPMVKPPSGIVAPGANGAAQIAAAKAAAAKEATPVAAPK</sequence>
<dbReference type="RefSeq" id="WP_135206972.1">
    <property type="nucleotide sequence ID" value="NZ_SPVF01000124.1"/>
</dbReference>
<feature type="transmembrane region" description="Helical" evidence="2">
    <location>
        <begin position="21"/>
        <end position="42"/>
    </location>
</feature>
<feature type="coiled-coil region" evidence="1">
    <location>
        <begin position="57"/>
        <end position="91"/>
    </location>
</feature>
<comment type="caution">
    <text evidence="3">The sequence shown here is derived from an EMBL/GenBank/DDBJ whole genome shotgun (WGS) entry which is preliminary data.</text>
</comment>
<keyword evidence="1" id="KW-0175">Coiled coil</keyword>
<dbReference type="Proteomes" id="UP000298438">
    <property type="component" value="Unassembled WGS sequence"/>
</dbReference>
<dbReference type="InterPro" id="IPR052534">
    <property type="entry name" value="Extracell_DNA_Util/SecSys_Comp"/>
</dbReference>
<keyword evidence="4" id="KW-1185">Reference proteome</keyword>
<protein>
    <submittedName>
        <fullName evidence="3">Fimbrial assembly protein</fullName>
    </submittedName>
</protein>
<evidence type="ECO:0000256" key="1">
    <source>
        <dbReference type="SAM" id="Coils"/>
    </source>
</evidence>
<dbReference type="EMBL" id="SPVF01000124">
    <property type="protein sequence ID" value="TFW21064.1"/>
    <property type="molecule type" value="Genomic_DNA"/>
</dbReference>
<evidence type="ECO:0000256" key="2">
    <source>
        <dbReference type="SAM" id="Phobius"/>
    </source>
</evidence>
<dbReference type="GO" id="GO:0043107">
    <property type="term" value="P:type IV pilus-dependent motility"/>
    <property type="evidence" value="ECO:0007669"/>
    <property type="project" value="TreeGrafter"/>
</dbReference>
<accession>A0A4Y9SHE9</accession>
<proteinExistence type="predicted"/>
<keyword evidence="2" id="KW-0812">Transmembrane</keyword>
<evidence type="ECO:0000313" key="4">
    <source>
        <dbReference type="Proteomes" id="UP000298438"/>
    </source>
</evidence>
<dbReference type="InterPro" id="IPR007813">
    <property type="entry name" value="PilN"/>
</dbReference>
<dbReference type="PANTHER" id="PTHR40278:SF2">
    <property type="entry name" value="TYPE IV PILUS INNER MEMBRANE COMPONENT PILN"/>
    <property type="match status" value="1"/>
</dbReference>
<keyword evidence="2" id="KW-0472">Membrane</keyword>